<proteinExistence type="predicted"/>
<evidence type="ECO:0000313" key="3">
    <source>
        <dbReference type="Proteomes" id="UP000002051"/>
    </source>
</evidence>
<dbReference type="PANTHER" id="PTHR47868">
    <property type="entry name" value="OS05G0457700 PROTEIN"/>
    <property type="match status" value="1"/>
</dbReference>
<evidence type="ECO:0000313" key="1">
    <source>
        <dbReference type="EMBL" id="KEH22939.1"/>
    </source>
</evidence>
<dbReference type="STRING" id="3880.A0A072TZL4"/>
<dbReference type="AlphaFoldDB" id="A0A072TZL4"/>
<dbReference type="EnsemblPlants" id="KEH22939">
    <property type="protein sequence ID" value="KEH22939"/>
    <property type="gene ID" value="MTR_7g062690"/>
</dbReference>
<reference evidence="1 3" key="2">
    <citation type="journal article" date="2014" name="BMC Genomics">
        <title>An improved genome release (version Mt4.0) for the model legume Medicago truncatula.</title>
        <authorList>
            <person name="Tang H."/>
            <person name="Krishnakumar V."/>
            <person name="Bidwell S."/>
            <person name="Rosen B."/>
            <person name="Chan A."/>
            <person name="Zhou S."/>
            <person name="Gentzbittel L."/>
            <person name="Childs K.L."/>
            <person name="Yandell M."/>
            <person name="Gundlach H."/>
            <person name="Mayer K.F."/>
            <person name="Schwartz D.C."/>
            <person name="Town C.D."/>
        </authorList>
    </citation>
    <scope>GENOME REANNOTATION</scope>
    <source>
        <strain evidence="1">A17</strain>
        <strain evidence="2 3">cv. Jemalong A17</strain>
    </source>
</reference>
<dbReference type="HOGENOM" id="CLU_2444235_0_0_1"/>
<evidence type="ECO:0000313" key="2">
    <source>
        <dbReference type="EnsemblPlants" id="KEH22939"/>
    </source>
</evidence>
<reference evidence="1 3" key="1">
    <citation type="journal article" date="2011" name="Nature">
        <title>The Medicago genome provides insight into the evolution of rhizobial symbioses.</title>
        <authorList>
            <person name="Young N.D."/>
            <person name="Debelle F."/>
            <person name="Oldroyd G.E."/>
            <person name="Geurts R."/>
            <person name="Cannon S.B."/>
            <person name="Udvardi M.K."/>
            <person name="Benedito V.A."/>
            <person name="Mayer K.F."/>
            <person name="Gouzy J."/>
            <person name="Schoof H."/>
            <person name="Van de Peer Y."/>
            <person name="Proost S."/>
            <person name="Cook D.R."/>
            <person name="Meyers B.C."/>
            <person name="Spannagl M."/>
            <person name="Cheung F."/>
            <person name="De Mita S."/>
            <person name="Krishnakumar V."/>
            <person name="Gundlach H."/>
            <person name="Zhou S."/>
            <person name="Mudge J."/>
            <person name="Bharti A.K."/>
            <person name="Murray J.D."/>
            <person name="Naoumkina M.A."/>
            <person name="Rosen B."/>
            <person name="Silverstein K.A."/>
            <person name="Tang H."/>
            <person name="Rombauts S."/>
            <person name="Zhao P.X."/>
            <person name="Zhou P."/>
            <person name="Barbe V."/>
            <person name="Bardou P."/>
            <person name="Bechner M."/>
            <person name="Bellec A."/>
            <person name="Berger A."/>
            <person name="Berges H."/>
            <person name="Bidwell S."/>
            <person name="Bisseling T."/>
            <person name="Choisne N."/>
            <person name="Couloux A."/>
            <person name="Denny R."/>
            <person name="Deshpande S."/>
            <person name="Dai X."/>
            <person name="Doyle J.J."/>
            <person name="Dudez A.M."/>
            <person name="Farmer A.D."/>
            <person name="Fouteau S."/>
            <person name="Franken C."/>
            <person name="Gibelin C."/>
            <person name="Gish J."/>
            <person name="Goldstein S."/>
            <person name="Gonzalez A.J."/>
            <person name="Green P.J."/>
            <person name="Hallab A."/>
            <person name="Hartog M."/>
            <person name="Hua A."/>
            <person name="Humphray S.J."/>
            <person name="Jeong D.H."/>
            <person name="Jing Y."/>
            <person name="Jocker A."/>
            <person name="Kenton S.M."/>
            <person name="Kim D.J."/>
            <person name="Klee K."/>
            <person name="Lai H."/>
            <person name="Lang C."/>
            <person name="Lin S."/>
            <person name="Macmil S.L."/>
            <person name="Magdelenat G."/>
            <person name="Matthews L."/>
            <person name="McCorrison J."/>
            <person name="Monaghan E.L."/>
            <person name="Mun J.H."/>
            <person name="Najar F.Z."/>
            <person name="Nicholson C."/>
            <person name="Noirot C."/>
            <person name="O'Bleness M."/>
            <person name="Paule C.R."/>
            <person name="Poulain J."/>
            <person name="Prion F."/>
            <person name="Qin B."/>
            <person name="Qu C."/>
            <person name="Retzel E.F."/>
            <person name="Riddle C."/>
            <person name="Sallet E."/>
            <person name="Samain S."/>
            <person name="Samson N."/>
            <person name="Sanders I."/>
            <person name="Saurat O."/>
            <person name="Scarpelli C."/>
            <person name="Schiex T."/>
            <person name="Segurens B."/>
            <person name="Severin A.J."/>
            <person name="Sherrier D.J."/>
            <person name="Shi R."/>
            <person name="Sims S."/>
            <person name="Singer S.R."/>
            <person name="Sinharoy S."/>
            <person name="Sterck L."/>
            <person name="Viollet A."/>
            <person name="Wang B.B."/>
            <person name="Wang K."/>
            <person name="Wang M."/>
            <person name="Wang X."/>
            <person name="Warfsmann J."/>
            <person name="Weissenbach J."/>
            <person name="White D.D."/>
            <person name="White J.D."/>
            <person name="Wiley G.B."/>
            <person name="Wincker P."/>
            <person name="Xing Y."/>
            <person name="Yang L."/>
            <person name="Yao Z."/>
            <person name="Ying F."/>
            <person name="Zhai J."/>
            <person name="Zhou L."/>
            <person name="Zuber A."/>
            <person name="Denarie J."/>
            <person name="Dixon R.A."/>
            <person name="May G.D."/>
            <person name="Schwartz D.C."/>
            <person name="Rogers J."/>
            <person name="Quetier F."/>
            <person name="Town C.D."/>
            <person name="Roe B.A."/>
        </authorList>
    </citation>
    <scope>NUCLEOTIDE SEQUENCE [LARGE SCALE GENOMIC DNA]</scope>
    <source>
        <strain evidence="1">A17</strain>
        <strain evidence="2 3">cv. Jemalong A17</strain>
    </source>
</reference>
<reference evidence="2" key="3">
    <citation type="submission" date="2015-04" db="UniProtKB">
        <authorList>
            <consortium name="EnsemblPlants"/>
        </authorList>
    </citation>
    <scope>IDENTIFICATION</scope>
    <source>
        <strain evidence="2">cv. Jemalong A17</strain>
    </source>
</reference>
<organism evidence="1 3">
    <name type="scientific">Medicago truncatula</name>
    <name type="common">Barrel medic</name>
    <name type="synonym">Medicago tribuloides</name>
    <dbReference type="NCBI Taxonomy" id="3880"/>
    <lineage>
        <taxon>Eukaryota</taxon>
        <taxon>Viridiplantae</taxon>
        <taxon>Streptophyta</taxon>
        <taxon>Embryophyta</taxon>
        <taxon>Tracheophyta</taxon>
        <taxon>Spermatophyta</taxon>
        <taxon>Magnoliopsida</taxon>
        <taxon>eudicotyledons</taxon>
        <taxon>Gunneridae</taxon>
        <taxon>Pentapetalae</taxon>
        <taxon>rosids</taxon>
        <taxon>fabids</taxon>
        <taxon>Fabales</taxon>
        <taxon>Fabaceae</taxon>
        <taxon>Papilionoideae</taxon>
        <taxon>50 kb inversion clade</taxon>
        <taxon>NPAAA clade</taxon>
        <taxon>Hologalegina</taxon>
        <taxon>IRL clade</taxon>
        <taxon>Trifolieae</taxon>
        <taxon>Medicago</taxon>
    </lineage>
</organism>
<dbReference type="Proteomes" id="UP000002051">
    <property type="component" value="Unassembled WGS sequence"/>
</dbReference>
<accession>A0A072TZL4</accession>
<name>A0A072TZL4_MEDTR</name>
<gene>
    <name evidence="1" type="ordered locus">MTR_7g062690</name>
</gene>
<dbReference type="PANTHER" id="PTHR47868:SF2">
    <property type="entry name" value="OS05G0457700 PROTEIN"/>
    <property type="match status" value="1"/>
</dbReference>
<keyword evidence="3" id="KW-1185">Reference proteome</keyword>
<dbReference type="EMBL" id="CM001223">
    <property type="protein sequence ID" value="KEH22939.1"/>
    <property type="molecule type" value="Genomic_DNA"/>
</dbReference>
<sequence>MATKTNVVSSSSSNTNNSAALSVKRSDILALAIGGCLEVLAQKNRKSEEEKLKNFAEALWKNLKMYLDDFLENTEANICPVIDARICRIL</sequence>
<protein>
    <submittedName>
        <fullName evidence="1">TPR superfamily protein, putative</fullName>
    </submittedName>
</protein>